<evidence type="ECO:0000259" key="7">
    <source>
        <dbReference type="Pfam" id="PF17836"/>
    </source>
</evidence>
<gene>
    <name evidence="8" type="ORF">DKT77_00880</name>
</gene>
<dbReference type="Proteomes" id="UP000245680">
    <property type="component" value="Unassembled WGS sequence"/>
</dbReference>
<dbReference type="PANTHER" id="PTHR43300">
    <property type="entry name" value="ACETYLTRANSFERASE"/>
    <property type="match status" value="1"/>
</dbReference>
<evidence type="ECO:0000256" key="3">
    <source>
        <dbReference type="ARBA" id="ARBA00022737"/>
    </source>
</evidence>
<dbReference type="Gene3D" id="2.160.10.10">
    <property type="entry name" value="Hexapeptide repeat proteins"/>
    <property type="match status" value="1"/>
</dbReference>
<dbReference type="InterPro" id="IPR011004">
    <property type="entry name" value="Trimer_LpxA-like_sf"/>
</dbReference>
<dbReference type="InterPro" id="IPR041561">
    <property type="entry name" value="PglD_N"/>
</dbReference>
<evidence type="ECO:0000256" key="5">
    <source>
        <dbReference type="PIRSR" id="PIRSR620019-1"/>
    </source>
</evidence>
<proteinExistence type="inferred from homology"/>
<evidence type="ECO:0000256" key="4">
    <source>
        <dbReference type="ARBA" id="ARBA00023315"/>
    </source>
</evidence>
<dbReference type="CDD" id="cd03360">
    <property type="entry name" value="LbH_AT_putative"/>
    <property type="match status" value="1"/>
</dbReference>
<keyword evidence="4" id="KW-0012">Acyltransferase</keyword>
<evidence type="ECO:0000256" key="6">
    <source>
        <dbReference type="PIRSR" id="PIRSR620019-2"/>
    </source>
</evidence>
<dbReference type="InterPro" id="IPR050179">
    <property type="entry name" value="Trans_hexapeptide_repeat"/>
</dbReference>
<comment type="similarity">
    <text evidence="1">Belongs to the transferase hexapeptide repeat family.</text>
</comment>
<feature type="site" description="Increases basicity of active site His" evidence="5">
    <location>
        <position position="134"/>
    </location>
</feature>
<evidence type="ECO:0000313" key="9">
    <source>
        <dbReference type="Proteomes" id="UP000245680"/>
    </source>
</evidence>
<feature type="domain" description="PglD N-terminal" evidence="7">
    <location>
        <begin position="7"/>
        <end position="75"/>
    </location>
</feature>
<dbReference type="Pfam" id="PF17836">
    <property type="entry name" value="PglD_N"/>
    <property type="match status" value="1"/>
</dbReference>
<evidence type="ECO:0000256" key="1">
    <source>
        <dbReference type="ARBA" id="ARBA00007274"/>
    </source>
</evidence>
<dbReference type="SUPFAM" id="SSF51161">
    <property type="entry name" value="Trimeric LpxA-like enzymes"/>
    <property type="match status" value="1"/>
</dbReference>
<feature type="binding site" evidence="6">
    <location>
        <position position="66"/>
    </location>
    <ligand>
        <name>substrate</name>
    </ligand>
</feature>
<dbReference type="AlphaFoldDB" id="A0A2V2LLS6"/>
<accession>A0A2V2LLS6</accession>
<reference evidence="8 9" key="1">
    <citation type="submission" date="2018-05" db="EMBL/GenBank/DDBJ databases">
        <title>Rhodobacteraceae gen. nov., sp. nov. isolated from sea water.</title>
        <authorList>
            <person name="Ren Y."/>
        </authorList>
    </citation>
    <scope>NUCLEOTIDE SEQUENCE [LARGE SCALE GENOMIC DNA]</scope>
    <source>
        <strain evidence="8 9">TG-679</strain>
    </source>
</reference>
<dbReference type="Pfam" id="PF00132">
    <property type="entry name" value="Hexapep"/>
    <property type="match status" value="1"/>
</dbReference>
<keyword evidence="2" id="KW-0808">Transferase</keyword>
<name>A0A2V2LLS6_9RHOB</name>
<protein>
    <recommendedName>
        <fullName evidence="7">PglD N-terminal domain-containing protein</fullName>
    </recommendedName>
</protein>
<dbReference type="PROSITE" id="PS00101">
    <property type="entry name" value="HEXAPEP_TRANSFERASES"/>
    <property type="match status" value="1"/>
</dbReference>
<feature type="active site" description="Proton acceptor" evidence="5">
    <location>
        <position position="133"/>
    </location>
</feature>
<feature type="binding site" evidence="6">
    <location>
        <position position="142"/>
    </location>
    <ligand>
        <name>acetyl-CoA</name>
        <dbReference type="ChEBI" id="CHEBI:57288"/>
    </ligand>
</feature>
<sequence>MDLLTTILIGAGGHAKVVFEALLASGNDRGAISVRADRAQSFMGLEVRAPELPSDMDGLWCHVAIGNGAVRMRLLASAAAAGARMLSVIHPNAAVSESAQVGPGSFVACGAIVAAQARVGTGAIINHGAIVDHDCEVADGTHVAPAATLGGGVRVGRDVLIGANATILPLLEIGDGAVIGAGSVVTKAVPPGACWIGTARIDEEHLQ</sequence>
<dbReference type="InterPro" id="IPR001451">
    <property type="entry name" value="Hexapep"/>
</dbReference>
<keyword evidence="9" id="KW-1185">Reference proteome</keyword>
<keyword evidence="3" id="KW-0677">Repeat</keyword>
<dbReference type="InterPro" id="IPR018357">
    <property type="entry name" value="Hexapep_transf_CS"/>
</dbReference>
<dbReference type="InterPro" id="IPR020019">
    <property type="entry name" value="AcTrfase_PglD-like"/>
</dbReference>
<dbReference type="OrthoDB" id="9815592at2"/>
<evidence type="ECO:0000256" key="2">
    <source>
        <dbReference type="ARBA" id="ARBA00022679"/>
    </source>
</evidence>
<evidence type="ECO:0000313" key="8">
    <source>
        <dbReference type="EMBL" id="PWR04554.1"/>
    </source>
</evidence>
<organism evidence="8 9">
    <name type="scientific">Meridianimarinicoccus roseus</name>
    <dbReference type="NCBI Taxonomy" id="2072018"/>
    <lineage>
        <taxon>Bacteria</taxon>
        <taxon>Pseudomonadati</taxon>
        <taxon>Pseudomonadota</taxon>
        <taxon>Alphaproteobacteria</taxon>
        <taxon>Rhodobacterales</taxon>
        <taxon>Paracoccaceae</taxon>
        <taxon>Meridianimarinicoccus</taxon>
    </lineage>
</organism>
<comment type="caution">
    <text evidence="8">The sequence shown here is derived from an EMBL/GenBank/DDBJ whole genome shotgun (WGS) entry which is preliminary data.</text>
</comment>
<dbReference type="EMBL" id="QGKU01000003">
    <property type="protein sequence ID" value="PWR04554.1"/>
    <property type="molecule type" value="Genomic_DNA"/>
</dbReference>
<dbReference type="Gene3D" id="3.40.50.20">
    <property type="match status" value="1"/>
</dbReference>
<dbReference type="NCBIfam" id="TIGR03570">
    <property type="entry name" value="NeuD_NnaD"/>
    <property type="match status" value="1"/>
</dbReference>
<dbReference type="GO" id="GO:0016746">
    <property type="term" value="F:acyltransferase activity"/>
    <property type="evidence" value="ECO:0007669"/>
    <property type="project" value="UniProtKB-KW"/>
</dbReference>
<dbReference type="PANTHER" id="PTHR43300:SF7">
    <property type="entry name" value="UDP-N-ACETYLBACILLOSAMINE N-ACETYLTRANSFERASE"/>
    <property type="match status" value="1"/>
</dbReference>